<keyword evidence="2" id="KW-1185">Reference proteome</keyword>
<reference evidence="1 2" key="1">
    <citation type="journal article" date="2010" name="Science">
        <title>Genomic comparison of the ants Camponotus floridanus and Harpegnathos saltator.</title>
        <authorList>
            <person name="Bonasio R."/>
            <person name="Zhang G."/>
            <person name="Ye C."/>
            <person name="Mutti N.S."/>
            <person name="Fang X."/>
            <person name="Qin N."/>
            <person name="Donahue G."/>
            <person name="Yang P."/>
            <person name="Li Q."/>
            <person name="Li C."/>
            <person name="Zhang P."/>
            <person name="Huang Z."/>
            <person name="Berger S.L."/>
            <person name="Reinberg D."/>
            <person name="Wang J."/>
            <person name="Liebig J."/>
        </authorList>
    </citation>
    <scope>NUCLEOTIDE SEQUENCE [LARGE SCALE GENOMIC DNA]</scope>
    <source>
        <strain evidence="2">C129</strain>
    </source>
</reference>
<sequence length="46" mass="5465">FPSGKWINRTEPIACPFSANLDLLHFYLYNYLRTILYRTSLENAEI</sequence>
<dbReference type="Proteomes" id="UP000000311">
    <property type="component" value="Unassembled WGS sequence"/>
</dbReference>
<evidence type="ECO:0000313" key="2">
    <source>
        <dbReference type="Proteomes" id="UP000000311"/>
    </source>
</evidence>
<accession>E2AMG7</accession>
<proteinExistence type="predicted"/>
<dbReference type="AlphaFoldDB" id="E2AMG7"/>
<name>E2AMG7_CAMFO</name>
<protein>
    <submittedName>
        <fullName evidence="1">Uncharacterized protein</fullName>
    </submittedName>
</protein>
<feature type="non-terminal residue" evidence="1">
    <location>
        <position position="1"/>
    </location>
</feature>
<dbReference type="InParanoid" id="E2AMG7"/>
<feature type="non-terminal residue" evidence="1">
    <location>
        <position position="46"/>
    </location>
</feature>
<organism evidence="2">
    <name type="scientific">Camponotus floridanus</name>
    <name type="common">Florida carpenter ant</name>
    <dbReference type="NCBI Taxonomy" id="104421"/>
    <lineage>
        <taxon>Eukaryota</taxon>
        <taxon>Metazoa</taxon>
        <taxon>Ecdysozoa</taxon>
        <taxon>Arthropoda</taxon>
        <taxon>Hexapoda</taxon>
        <taxon>Insecta</taxon>
        <taxon>Pterygota</taxon>
        <taxon>Neoptera</taxon>
        <taxon>Endopterygota</taxon>
        <taxon>Hymenoptera</taxon>
        <taxon>Apocrita</taxon>
        <taxon>Aculeata</taxon>
        <taxon>Formicoidea</taxon>
        <taxon>Formicidae</taxon>
        <taxon>Formicinae</taxon>
        <taxon>Camponotus</taxon>
    </lineage>
</organism>
<gene>
    <name evidence="1" type="ORF">EAG_04973</name>
</gene>
<evidence type="ECO:0000313" key="1">
    <source>
        <dbReference type="EMBL" id="EFN65391.1"/>
    </source>
</evidence>
<dbReference type="EMBL" id="GL440813">
    <property type="protein sequence ID" value="EFN65391.1"/>
    <property type="molecule type" value="Genomic_DNA"/>
</dbReference>